<dbReference type="InterPro" id="IPR003462">
    <property type="entry name" value="ODC_Mu_crystall"/>
</dbReference>
<proteinExistence type="predicted"/>
<accession>A0ABQ3LFJ1</accession>
<sequence length="320" mass="33621">MYAVSAEETAAALPFGALIPALREGLARGAVTPPRHHHQIDETAGSTLLLMPSWRPGGLLGVKLVNVFPENSASGRPALSSAYVLASADTGEHLGIIDGNELTRRRTVATAALASSYLARPDSRVHLVVGAGHIGSLAAEAHAAVLDIRTVLVHDQRREAAAALVARLRESSVDAHVADDLDTAIPRADVISCATLATSPIIRGELLTPGTHLDLVGSFRRDMREADDTCLTRGSLYVDSEIALDESGDLTQPLVDGIITRDAVVATLPQLCRREALGRRDDHQITVFKAVGTALADLAAAALVHRSRVQPAGRPPGSSA</sequence>
<keyword evidence="2" id="KW-1185">Reference proteome</keyword>
<dbReference type="SUPFAM" id="SSF51735">
    <property type="entry name" value="NAD(P)-binding Rossmann-fold domains"/>
    <property type="match status" value="1"/>
</dbReference>
<name>A0ABQ3LFJ1_9PSEU</name>
<dbReference type="PANTHER" id="PTHR13812">
    <property type="entry name" value="KETIMINE REDUCTASE MU-CRYSTALLIN"/>
    <property type="match status" value="1"/>
</dbReference>
<dbReference type="Gene3D" id="3.30.1780.10">
    <property type="entry name" value="ornithine cyclodeaminase, domain 1"/>
    <property type="match status" value="1"/>
</dbReference>
<gene>
    <name evidence="1" type="ORF">GCM10017790_28480</name>
</gene>
<organism evidence="1 2">
    <name type="scientific">Amycolatopsis oliviviridis</name>
    <dbReference type="NCBI Taxonomy" id="1471590"/>
    <lineage>
        <taxon>Bacteria</taxon>
        <taxon>Bacillati</taxon>
        <taxon>Actinomycetota</taxon>
        <taxon>Actinomycetes</taxon>
        <taxon>Pseudonocardiales</taxon>
        <taxon>Pseudonocardiaceae</taxon>
        <taxon>Amycolatopsis</taxon>
    </lineage>
</organism>
<dbReference type="NCBIfam" id="NF004793">
    <property type="entry name" value="PRK06141.1"/>
    <property type="match status" value="1"/>
</dbReference>
<evidence type="ECO:0000313" key="2">
    <source>
        <dbReference type="Proteomes" id="UP000635387"/>
    </source>
</evidence>
<dbReference type="Pfam" id="PF02423">
    <property type="entry name" value="OCD_Mu_crystall"/>
    <property type="match status" value="1"/>
</dbReference>
<dbReference type="Gene3D" id="3.40.50.720">
    <property type="entry name" value="NAD(P)-binding Rossmann-like Domain"/>
    <property type="match status" value="1"/>
</dbReference>
<dbReference type="PANTHER" id="PTHR13812:SF19">
    <property type="entry name" value="KETIMINE REDUCTASE MU-CRYSTALLIN"/>
    <property type="match status" value="1"/>
</dbReference>
<dbReference type="InterPro" id="IPR023401">
    <property type="entry name" value="ODC_N"/>
</dbReference>
<dbReference type="Proteomes" id="UP000635387">
    <property type="component" value="Unassembled WGS sequence"/>
</dbReference>
<evidence type="ECO:0000313" key="1">
    <source>
        <dbReference type="EMBL" id="GHH14780.1"/>
    </source>
</evidence>
<comment type="caution">
    <text evidence="1">The sequence shown here is derived from an EMBL/GenBank/DDBJ whole genome shotgun (WGS) entry which is preliminary data.</text>
</comment>
<dbReference type="RefSeq" id="WP_191254976.1">
    <property type="nucleotide sequence ID" value="NZ_BNAY01000003.1"/>
</dbReference>
<reference evidence="2" key="1">
    <citation type="journal article" date="2019" name="Int. J. Syst. Evol. Microbiol.">
        <title>The Global Catalogue of Microorganisms (GCM) 10K type strain sequencing project: providing services to taxonomists for standard genome sequencing and annotation.</title>
        <authorList>
            <consortium name="The Broad Institute Genomics Platform"/>
            <consortium name="The Broad Institute Genome Sequencing Center for Infectious Disease"/>
            <person name="Wu L."/>
            <person name="Ma J."/>
        </authorList>
    </citation>
    <scope>NUCLEOTIDE SEQUENCE [LARGE SCALE GENOMIC DNA]</scope>
    <source>
        <strain evidence="2">CGMCC 4.7683</strain>
    </source>
</reference>
<dbReference type="PIRSF" id="PIRSF001439">
    <property type="entry name" value="CryM"/>
    <property type="match status" value="1"/>
</dbReference>
<dbReference type="EMBL" id="BNAY01000003">
    <property type="protein sequence ID" value="GHH14780.1"/>
    <property type="molecule type" value="Genomic_DNA"/>
</dbReference>
<protein>
    <submittedName>
        <fullName evidence="1">Ornithine cyclodeaminase</fullName>
    </submittedName>
</protein>
<dbReference type="InterPro" id="IPR036291">
    <property type="entry name" value="NAD(P)-bd_dom_sf"/>
</dbReference>